<sequence>MYAQPQPHLPPPAGSYHSGPPPAKKPPGNGPIITRYPPPPGYRGPAQPQAPPLGHFGQQPGYGYQQPAHLGYHQQYQPRYQAIPPHQLPQGNYYPQPQHACPTPVATPQSAPPGSWHQPPSTRGLHRHNSAPSYAAQPVLDGNGDPLPPPDMVSDTSNGLEEDFDGECYFARHPEDIEEHLSLGIIEWKPPLPTKRALASTYQEAELEALASRPLQASDDESVSEFFTKSRREESLLSVRQTDVWEEVKDSLIFREFAAVCSRITSLSEMLDQYKIRFDEKWATGDRRSPTPSLTRESTPANDVDMDTYSRQPLASSNNTILNNFEQALRSRSREPSQHRERHSRTNSVCSTTSHHTGKITRPIPLPPIHDPTQEDILAALGVTGSPKLVYQTPGPAYGPAPTTAKRPHSRAGSVHSANGMLQPPVQPPLKIHGYHEADYDAEPDDQATPRPKLNRFDSSRKRSYADSIAGAIEECDEEDDETTPKQRKKQARVDGRGG</sequence>
<feature type="region of interest" description="Disordered" evidence="1">
    <location>
        <begin position="394"/>
        <end position="499"/>
    </location>
</feature>
<evidence type="ECO:0000256" key="1">
    <source>
        <dbReference type="SAM" id="MobiDB-lite"/>
    </source>
</evidence>
<organism evidence="2 3">
    <name type="scientific">Passalora fulva</name>
    <name type="common">Tomato leaf mold</name>
    <name type="synonym">Cladosporium fulvum</name>
    <dbReference type="NCBI Taxonomy" id="5499"/>
    <lineage>
        <taxon>Eukaryota</taxon>
        <taxon>Fungi</taxon>
        <taxon>Dikarya</taxon>
        <taxon>Ascomycota</taxon>
        <taxon>Pezizomycotina</taxon>
        <taxon>Dothideomycetes</taxon>
        <taxon>Dothideomycetidae</taxon>
        <taxon>Mycosphaerellales</taxon>
        <taxon>Mycosphaerellaceae</taxon>
        <taxon>Fulvia</taxon>
    </lineage>
</organism>
<proteinExistence type="predicted"/>
<feature type="compositionally biased region" description="Basic and acidic residues" evidence="1">
    <location>
        <begin position="455"/>
        <end position="465"/>
    </location>
</feature>
<dbReference type="AlphaFoldDB" id="A0A9Q8USV6"/>
<evidence type="ECO:0000313" key="3">
    <source>
        <dbReference type="Proteomes" id="UP000756132"/>
    </source>
</evidence>
<feature type="compositionally biased region" description="Pro residues" evidence="1">
    <location>
        <begin position="7"/>
        <end position="29"/>
    </location>
</feature>
<feature type="compositionally biased region" description="Low complexity" evidence="1">
    <location>
        <begin position="394"/>
        <end position="405"/>
    </location>
</feature>
<gene>
    <name evidence="2" type="ORF">CLAFUR5_11652</name>
</gene>
<reference evidence="2" key="1">
    <citation type="submission" date="2021-12" db="EMBL/GenBank/DDBJ databases">
        <authorList>
            <person name="Zaccaron A."/>
            <person name="Stergiopoulos I."/>
        </authorList>
    </citation>
    <scope>NUCLEOTIDE SEQUENCE</scope>
    <source>
        <strain evidence="2">Race5_Kim</strain>
    </source>
</reference>
<feature type="region of interest" description="Disordered" evidence="1">
    <location>
        <begin position="1"/>
        <end position="161"/>
    </location>
</feature>
<dbReference type="RefSeq" id="XP_047765615.1">
    <property type="nucleotide sequence ID" value="XM_047910800.1"/>
</dbReference>
<keyword evidence="3" id="KW-1185">Reference proteome</keyword>
<reference evidence="2" key="2">
    <citation type="journal article" date="2022" name="Microb. Genom.">
        <title>A chromosome-scale genome assembly of the tomato pathogen Cladosporium fulvum reveals a compartmentalized genome architecture and the presence of a dispensable chromosome.</title>
        <authorList>
            <person name="Zaccaron A.Z."/>
            <person name="Chen L.H."/>
            <person name="Samaras A."/>
            <person name="Stergiopoulos I."/>
        </authorList>
    </citation>
    <scope>NUCLEOTIDE SEQUENCE</scope>
    <source>
        <strain evidence="2">Race5_Kim</strain>
    </source>
</reference>
<dbReference type="KEGG" id="ffu:CLAFUR5_11652"/>
<dbReference type="OrthoDB" id="5431222at2759"/>
<dbReference type="EMBL" id="CP090170">
    <property type="protein sequence ID" value="UJO21249.1"/>
    <property type="molecule type" value="Genomic_DNA"/>
</dbReference>
<feature type="compositionally biased region" description="Polar residues" evidence="1">
    <location>
        <begin position="309"/>
        <end position="326"/>
    </location>
</feature>
<dbReference type="Proteomes" id="UP000756132">
    <property type="component" value="Chromosome 8"/>
</dbReference>
<dbReference type="OMA" id="DGAIWPK"/>
<evidence type="ECO:0000313" key="2">
    <source>
        <dbReference type="EMBL" id="UJO21249.1"/>
    </source>
</evidence>
<feature type="compositionally biased region" description="Low complexity" evidence="1">
    <location>
        <begin position="57"/>
        <end position="67"/>
    </location>
</feature>
<name>A0A9Q8USV6_PASFU</name>
<protein>
    <submittedName>
        <fullName evidence="2">Uncharacterized protein</fullName>
    </submittedName>
</protein>
<feature type="compositionally biased region" description="Polar residues" evidence="1">
    <location>
        <begin position="346"/>
        <end position="355"/>
    </location>
</feature>
<dbReference type="GeneID" id="71991530"/>
<feature type="region of interest" description="Disordered" evidence="1">
    <location>
        <begin position="285"/>
        <end position="367"/>
    </location>
</feature>
<accession>A0A9Q8USV6</accession>
<feature type="compositionally biased region" description="Polar residues" evidence="1">
    <location>
        <begin position="290"/>
        <end position="301"/>
    </location>
</feature>